<protein>
    <submittedName>
        <fullName evidence="2">Uncharacterized protein</fullName>
    </submittedName>
</protein>
<evidence type="ECO:0000313" key="3">
    <source>
        <dbReference type="Proteomes" id="UP000722336"/>
    </source>
</evidence>
<organism evidence="2 3">
    <name type="scientific">Pacificimonas pallii</name>
    <dbReference type="NCBI Taxonomy" id="2827236"/>
    <lineage>
        <taxon>Bacteria</taxon>
        <taxon>Pseudomonadati</taxon>
        <taxon>Pseudomonadota</taxon>
        <taxon>Alphaproteobacteria</taxon>
        <taxon>Sphingomonadales</taxon>
        <taxon>Sphingosinicellaceae</taxon>
        <taxon>Pacificimonas</taxon>
    </lineage>
</organism>
<feature type="transmembrane region" description="Helical" evidence="1">
    <location>
        <begin position="93"/>
        <end position="114"/>
    </location>
</feature>
<keyword evidence="1" id="KW-0812">Transmembrane</keyword>
<keyword evidence="1" id="KW-0472">Membrane</keyword>
<name>A0ABS6SGK6_9SPHN</name>
<dbReference type="EMBL" id="JAGSPA010000004">
    <property type="protein sequence ID" value="MBV7257534.1"/>
    <property type="molecule type" value="Genomic_DNA"/>
</dbReference>
<dbReference type="Proteomes" id="UP000722336">
    <property type="component" value="Unassembled WGS sequence"/>
</dbReference>
<gene>
    <name evidence="2" type="ORF">KCG44_12135</name>
</gene>
<comment type="caution">
    <text evidence="2">The sequence shown here is derived from an EMBL/GenBank/DDBJ whole genome shotgun (WGS) entry which is preliminary data.</text>
</comment>
<reference evidence="2 3" key="1">
    <citation type="submission" date="2021-04" db="EMBL/GenBank/DDBJ databases">
        <authorList>
            <person name="Pira H."/>
            <person name="Risdian C."/>
            <person name="Wink J."/>
        </authorList>
    </citation>
    <scope>NUCLEOTIDE SEQUENCE [LARGE SCALE GENOMIC DNA]</scope>
    <source>
        <strain evidence="2 3">WHA3</strain>
    </source>
</reference>
<evidence type="ECO:0000313" key="2">
    <source>
        <dbReference type="EMBL" id="MBV7257534.1"/>
    </source>
</evidence>
<accession>A0ABS6SGK6</accession>
<feature type="transmembrane region" description="Helical" evidence="1">
    <location>
        <begin position="56"/>
        <end position="73"/>
    </location>
</feature>
<keyword evidence="1" id="KW-1133">Transmembrane helix</keyword>
<feature type="transmembrane region" description="Helical" evidence="1">
    <location>
        <begin position="24"/>
        <end position="44"/>
    </location>
</feature>
<sequence length="129" mass="13714">MRFSRALGPEHVGYHFGLLSAQRGLSGTFLAGILVILSLVAAWIAARRRPGKGHGLTALVCLALTVNSAVPAFTATERSVFQLGDFIRLEGLAAFAMMFTPQSVPTLIGVIWAASRVTAAKDHDPGINR</sequence>
<dbReference type="RefSeq" id="WP_218446383.1">
    <property type="nucleotide sequence ID" value="NZ_JAGSPA010000004.1"/>
</dbReference>
<proteinExistence type="predicted"/>
<keyword evidence="3" id="KW-1185">Reference proteome</keyword>
<evidence type="ECO:0000256" key="1">
    <source>
        <dbReference type="SAM" id="Phobius"/>
    </source>
</evidence>